<dbReference type="EMBL" id="BSTJ01000007">
    <property type="protein sequence ID" value="GLY77434.1"/>
    <property type="molecule type" value="Genomic_DNA"/>
</dbReference>
<gene>
    <name evidence="1" type="ORF">Airi01_057010</name>
</gene>
<dbReference type="RefSeq" id="WP_285626925.1">
    <property type="nucleotide sequence ID" value="NZ_BSTJ01000007.1"/>
</dbReference>
<dbReference type="AlphaFoldDB" id="A0A9W6RKH3"/>
<evidence type="ECO:0000313" key="1">
    <source>
        <dbReference type="EMBL" id="GLY77434.1"/>
    </source>
</evidence>
<protein>
    <submittedName>
        <fullName evidence="1">Uncharacterized protein</fullName>
    </submittedName>
</protein>
<evidence type="ECO:0000313" key="2">
    <source>
        <dbReference type="Proteomes" id="UP001165135"/>
    </source>
</evidence>
<reference evidence="1" key="1">
    <citation type="submission" date="2023-03" db="EMBL/GenBank/DDBJ databases">
        <title>Actinoallomurus iriomotensis NBRC 103681.</title>
        <authorList>
            <person name="Ichikawa N."/>
            <person name="Sato H."/>
            <person name="Tonouchi N."/>
        </authorList>
    </citation>
    <scope>NUCLEOTIDE SEQUENCE</scope>
    <source>
        <strain evidence="1">NBRC 103681</strain>
    </source>
</reference>
<accession>A0A9W6RKH3</accession>
<proteinExistence type="predicted"/>
<dbReference type="Proteomes" id="UP001165135">
    <property type="component" value="Unassembled WGS sequence"/>
</dbReference>
<name>A0A9W6RKH3_9ACTN</name>
<organism evidence="1 2">
    <name type="scientific">Actinoallomurus iriomotensis</name>
    <dbReference type="NCBI Taxonomy" id="478107"/>
    <lineage>
        <taxon>Bacteria</taxon>
        <taxon>Bacillati</taxon>
        <taxon>Actinomycetota</taxon>
        <taxon>Actinomycetes</taxon>
        <taxon>Streptosporangiales</taxon>
        <taxon>Thermomonosporaceae</taxon>
        <taxon>Actinoallomurus</taxon>
    </lineage>
</organism>
<sequence length="65" mass="6897">MRVTTAVVLIWLIIGAIAAGQRHYYSRGPSNCSQAGTLLVTIIAGPLNYVGVNPKISCKTPEPSK</sequence>
<comment type="caution">
    <text evidence="1">The sequence shown here is derived from an EMBL/GenBank/DDBJ whole genome shotgun (WGS) entry which is preliminary data.</text>
</comment>